<dbReference type="Proteomes" id="UP000237105">
    <property type="component" value="Unassembled WGS sequence"/>
</dbReference>
<reference evidence="3" key="1">
    <citation type="submission" date="2016-06" db="EMBL/GenBank/DDBJ databases">
        <title>Parallel loss of symbiosis genes in relatives of nitrogen-fixing non-legume Parasponia.</title>
        <authorList>
            <person name="Van Velzen R."/>
            <person name="Holmer R."/>
            <person name="Bu F."/>
            <person name="Rutten L."/>
            <person name="Van Zeijl A."/>
            <person name="Liu W."/>
            <person name="Santuari L."/>
            <person name="Cao Q."/>
            <person name="Sharma T."/>
            <person name="Shen D."/>
            <person name="Roswanjaya Y."/>
            <person name="Wardhani T."/>
            <person name="Kalhor M.S."/>
            <person name="Jansen J."/>
            <person name="Van den Hoogen J."/>
            <person name="Gungor B."/>
            <person name="Hartog M."/>
            <person name="Hontelez J."/>
            <person name="Verver J."/>
            <person name="Yang W.-C."/>
            <person name="Schijlen E."/>
            <person name="Repin R."/>
            <person name="Schilthuizen M."/>
            <person name="Schranz E."/>
            <person name="Heidstra R."/>
            <person name="Miyata K."/>
            <person name="Fedorova E."/>
            <person name="Kohlen W."/>
            <person name="Bisseling T."/>
            <person name="Smit S."/>
            <person name="Geurts R."/>
        </authorList>
    </citation>
    <scope>NUCLEOTIDE SEQUENCE [LARGE SCALE GENOMIC DNA]</scope>
    <source>
        <strain evidence="3">cv. WU1-14</strain>
    </source>
</reference>
<protein>
    <submittedName>
        <fullName evidence="2">Uncharacterized protein</fullName>
    </submittedName>
</protein>
<feature type="compositionally biased region" description="Basic and acidic residues" evidence="1">
    <location>
        <begin position="1"/>
        <end position="12"/>
    </location>
</feature>
<dbReference type="EMBL" id="JXTB01000077">
    <property type="protein sequence ID" value="PON66734.1"/>
    <property type="molecule type" value="Genomic_DNA"/>
</dbReference>
<sequence length="133" mass="14702">MLSAPKVERNAPRDLSTTMRCLRQTPPGPSEQTNGNGEHTKMGISNWLDHRDLKVSGEHLGVALVLHTKIRAEVRKEENIACLCPNSNKVKQLVSIFKGSLRPDWANSPAIKKPKRRLVKGIGIGHPQTSMGH</sequence>
<accession>A0A2P5D0B3</accession>
<proteinExistence type="predicted"/>
<name>A0A2P5D0B3_PARAD</name>
<gene>
    <name evidence="2" type="ORF">PanWU01x14_107710</name>
</gene>
<dbReference type="AlphaFoldDB" id="A0A2P5D0B3"/>
<feature type="region of interest" description="Disordered" evidence="1">
    <location>
        <begin position="1"/>
        <end position="41"/>
    </location>
</feature>
<keyword evidence="3" id="KW-1185">Reference proteome</keyword>
<evidence type="ECO:0000256" key="1">
    <source>
        <dbReference type="SAM" id="MobiDB-lite"/>
    </source>
</evidence>
<organism evidence="2 3">
    <name type="scientific">Parasponia andersonii</name>
    <name type="common">Sponia andersonii</name>
    <dbReference type="NCBI Taxonomy" id="3476"/>
    <lineage>
        <taxon>Eukaryota</taxon>
        <taxon>Viridiplantae</taxon>
        <taxon>Streptophyta</taxon>
        <taxon>Embryophyta</taxon>
        <taxon>Tracheophyta</taxon>
        <taxon>Spermatophyta</taxon>
        <taxon>Magnoliopsida</taxon>
        <taxon>eudicotyledons</taxon>
        <taxon>Gunneridae</taxon>
        <taxon>Pentapetalae</taxon>
        <taxon>rosids</taxon>
        <taxon>fabids</taxon>
        <taxon>Rosales</taxon>
        <taxon>Cannabaceae</taxon>
        <taxon>Parasponia</taxon>
    </lineage>
</organism>
<comment type="caution">
    <text evidence="2">The sequence shown here is derived from an EMBL/GenBank/DDBJ whole genome shotgun (WGS) entry which is preliminary data.</text>
</comment>
<evidence type="ECO:0000313" key="2">
    <source>
        <dbReference type="EMBL" id="PON66734.1"/>
    </source>
</evidence>
<evidence type="ECO:0000313" key="3">
    <source>
        <dbReference type="Proteomes" id="UP000237105"/>
    </source>
</evidence>